<keyword evidence="3" id="KW-1185">Reference proteome</keyword>
<reference evidence="2" key="1">
    <citation type="journal article" date="2022" name="bioRxiv">
        <title>Sequencing and chromosome-scale assembly of the giantPleurodeles waltlgenome.</title>
        <authorList>
            <person name="Brown T."/>
            <person name="Elewa A."/>
            <person name="Iarovenko S."/>
            <person name="Subramanian E."/>
            <person name="Araus A.J."/>
            <person name="Petzold A."/>
            <person name="Susuki M."/>
            <person name="Suzuki K.-i.T."/>
            <person name="Hayashi T."/>
            <person name="Toyoda A."/>
            <person name="Oliveira C."/>
            <person name="Osipova E."/>
            <person name="Leigh N.D."/>
            <person name="Simon A."/>
            <person name="Yun M.H."/>
        </authorList>
    </citation>
    <scope>NUCLEOTIDE SEQUENCE</scope>
    <source>
        <strain evidence="2">20211129_DDA</strain>
        <tissue evidence="2">Liver</tissue>
    </source>
</reference>
<dbReference type="Pfam" id="PF00388">
    <property type="entry name" value="PI-PLC-X"/>
    <property type="match status" value="1"/>
</dbReference>
<dbReference type="SUPFAM" id="SSF51695">
    <property type="entry name" value="PLC-like phosphodiesterases"/>
    <property type="match status" value="1"/>
</dbReference>
<dbReference type="EMBL" id="JANPWB010000016">
    <property type="protein sequence ID" value="KAJ1080357.1"/>
    <property type="molecule type" value="Genomic_DNA"/>
</dbReference>
<gene>
    <name evidence="2" type="ORF">NDU88_000576</name>
</gene>
<comment type="caution">
    <text evidence="2">The sequence shown here is derived from an EMBL/GenBank/DDBJ whole genome shotgun (WGS) entry which is preliminary data.</text>
</comment>
<dbReference type="InterPro" id="IPR017946">
    <property type="entry name" value="PLC-like_Pdiesterase_TIM-brl"/>
</dbReference>
<dbReference type="InterPro" id="IPR051057">
    <property type="entry name" value="PI-PLC_domain"/>
</dbReference>
<dbReference type="Gene3D" id="3.20.20.190">
    <property type="entry name" value="Phosphatidylinositol (PI) phosphodiesterase"/>
    <property type="match status" value="1"/>
</dbReference>
<accession>A0AAV7KQK5</accession>
<dbReference type="GO" id="GO:0006629">
    <property type="term" value="P:lipid metabolic process"/>
    <property type="evidence" value="ECO:0007669"/>
    <property type="project" value="InterPro"/>
</dbReference>
<sequence length="245" mass="28105">MPGTHDSMAFYGGAIAQCQSWPLLKQYEAGIRFVDIRCRHYENFLPIHHGVIYQRADYADVLQDTICFLQDHPLETILMRVKEEHTAFNNTRTFKETVTLYMEEAGSQWFLRTSTVPTLGEARGKIIILQNFNPPSNPLGILYPGNFRISDDYEVTDANKKWKVVESHITTAFRGDPQTTYITYVSGSHWLLFTPAALAKKLNPQLFSFLEREVVGRTRSGGVIIMDFPGAELVQHIIRSNWEFQ</sequence>
<evidence type="ECO:0000259" key="1">
    <source>
        <dbReference type="SMART" id="SM00148"/>
    </source>
</evidence>
<dbReference type="CDD" id="cd08586">
    <property type="entry name" value="PI-PLCc_BcPLC_like"/>
    <property type="match status" value="1"/>
</dbReference>
<evidence type="ECO:0000313" key="3">
    <source>
        <dbReference type="Proteomes" id="UP001066276"/>
    </source>
</evidence>
<dbReference type="PANTHER" id="PTHR13593:SF113">
    <property type="entry name" value="SI:DKEY-266F7.9"/>
    <property type="match status" value="1"/>
</dbReference>
<dbReference type="Proteomes" id="UP001066276">
    <property type="component" value="Chromosome 12"/>
</dbReference>
<organism evidence="2 3">
    <name type="scientific">Pleurodeles waltl</name>
    <name type="common">Iberian ribbed newt</name>
    <dbReference type="NCBI Taxonomy" id="8319"/>
    <lineage>
        <taxon>Eukaryota</taxon>
        <taxon>Metazoa</taxon>
        <taxon>Chordata</taxon>
        <taxon>Craniata</taxon>
        <taxon>Vertebrata</taxon>
        <taxon>Euteleostomi</taxon>
        <taxon>Amphibia</taxon>
        <taxon>Batrachia</taxon>
        <taxon>Caudata</taxon>
        <taxon>Salamandroidea</taxon>
        <taxon>Salamandridae</taxon>
        <taxon>Pleurodelinae</taxon>
        <taxon>Pleurodeles</taxon>
    </lineage>
</organism>
<feature type="domain" description="Phosphatidylinositol-specific phospholipase C X" evidence="1">
    <location>
        <begin position="1"/>
        <end position="131"/>
    </location>
</feature>
<name>A0AAV7KQK5_PLEWA</name>
<dbReference type="PROSITE" id="PS50007">
    <property type="entry name" value="PIPLC_X_DOMAIN"/>
    <property type="match status" value="1"/>
</dbReference>
<dbReference type="PANTHER" id="PTHR13593">
    <property type="match status" value="1"/>
</dbReference>
<dbReference type="AlphaFoldDB" id="A0AAV7KQK5"/>
<dbReference type="SMART" id="SM00148">
    <property type="entry name" value="PLCXc"/>
    <property type="match status" value="1"/>
</dbReference>
<dbReference type="InterPro" id="IPR000909">
    <property type="entry name" value="PLipase_C_PInositol-sp_X_dom"/>
</dbReference>
<protein>
    <recommendedName>
        <fullName evidence="1">Phosphatidylinositol-specific phospholipase C X domain-containing protein</fullName>
    </recommendedName>
</protein>
<dbReference type="GO" id="GO:0008081">
    <property type="term" value="F:phosphoric diester hydrolase activity"/>
    <property type="evidence" value="ECO:0007669"/>
    <property type="project" value="InterPro"/>
</dbReference>
<evidence type="ECO:0000313" key="2">
    <source>
        <dbReference type="EMBL" id="KAJ1080357.1"/>
    </source>
</evidence>
<proteinExistence type="predicted"/>